<evidence type="ECO:0000313" key="8">
    <source>
        <dbReference type="EMBL" id="PVD29708.1"/>
    </source>
</evidence>
<name>A0A2T7P8G2_POMCA</name>
<gene>
    <name evidence="8" type="ORF">C0Q70_08964</name>
</gene>
<dbReference type="Gene3D" id="1.10.533.10">
    <property type="entry name" value="Death Domain, Fas"/>
    <property type="match status" value="2"/>
</dbReference>
<dbReference type="GO" id="GO:0003676">
    <property type="term" value="F:nucleic acid binding"/>
    <property type="evidence" value="ECO:0007669"/>
    <property type="project" value="InterPro"/>
</dbReference>
<keyword evidence="1" id="KW-1017">Isopeptide bond</keyword>
<evidence type="ECO:0000256" key="6">
    <source>
        <dbReference type="SAM" id="MobiDB-lite"/>
    </source>
</evidence>
<organism evidence="8 9">
    <name type="scientific">Pomacea canaliculata</name>
    <name type="common">Golden apple snail</name>
    <dbReference type="NCBI Taxonomy" id="400727"/>
    <lineage>
        <taxon>Eukaryota</taxon>
        <taxon>Metazoa</taxon>
        <taxon>Spiralia</taxon>
        <taxon>Lophotrochozoa</taxon>
        <taxon>Mollusca</taxon>
        <taxon>Gastropoda</taxon>
        <taxon>Caenogastropoda</taxon>
        <taxon>Architaenioglossa</taxon>
        <taxon>Ampullarioidea</taxon>
        <taxon>Ampullariidae</taxon>
        <taxon>Pomacea</taxon>
    </lineage>
</organism>
<sequence>MSVYTDTPGCSHDSGSRDNDTNNDGDVDMEDDDVDYTLISVNQWKWLIQFYRKLLVDVIRPLKIMMKMRLPDLDKSVQQKVERLESEEKSNEAAEYFLNVLLEYSEKKKEHESKAMWSLFDEALKSEYKWLHCAILENGDVELQSQQKELIQFFMEDIVRQVDPMHLMISLLSKDLLSTDECQNLTSIHRNYGNLTSCIYMINNVHRHSEEWYGKLLEIMYENGYEELVKKIDEIEYGKIQASRTEEHAHVSCSEEVYMSGVQQALPYSSPPYGIEYTEAHKSGSKNLCGSSSGQESDPQNITTNVEDLKNYRDEAPQNASAVNQNLHKEVNDFKDLKKVTNAENDSCVGTVNVLSEDGDNRKYLDTAKDFYTKNALSGVDIDNSNAEVDPPEDDLADADSDEDTAAEPIKLRDYQAELVEVGLTGKNVVICAPTGSGKTLVALKIMRAHLEQQTLGVRKIVFLVNQVALADQQYKSCKKYLSPYRCHLLSSDNLDATKVPINELLLRKDVLVMTAQILLNALEKKEINSICEFSMVVFDECHHTHGRHPFNCIMHHYLDAKQSIQSQAADDDRAIQKLPQVIGMTASVGVGKASNVSQAVEHIRKIVCSS</sequence>
<keyword evidence="9" id="KW-1185">Reference proteome</keyword>
<dbReference type="InterPro" id="IPR011545">
    <property type="entry name" value="DEAD/DEAH_box_helicase_dom"/>
</dbReference>
<dbReference type="Pfam" id="PF00270">
    <property type="entry name" value="DEAD"/>
    <property type="match status" value="1"/>
</dbReference>
<feature type="domain" description="Helicase ATP-binding" evidence="7">
    <location>
        <begin position="420"/>
        <end position="607"/>
    </location>
</feature>
<dbReference type="OrthoDB" id="416741at2759"/>
<keyword evidence="3" id="KW-0399">Innate immunity</keyword>
<evidence type="ECO:0000256" key="3">
    <source>
        <dbReference type="ARBA" id="ARBA00022588"/>
    </source>
</evidence>
<evidence type="ECO:0000256" key="2">
    <source>
        <dbReference type="ARBA" id="ARBA00022553"/>
    </source>
</evidence>
<evidence type="ECO:0000256" key="4">
    <source>
        <dbReference type="ARBA" id="ARBA00022843"/>
    </source>
</evidence>
<evidence type="ECO:0000256" key="1">
    <source>
        <dbReference type="ARBA" id="ARBA00022499"/>
    </source>
</evidence>
<keyword evidence="4" id="KW-0832">Ubl conjugation</keyword>
<reference evidence="8 9" key="1">
    <citation type="submission" date="2018-04" db="EMBL/GenBank/DDBJ databases">
        <title>The genome of golden apple snail Pomacea canaliculata provides insight into stress tolerance and invasive adaptation.</title>
        <authorList>
            <person name="Liu C."/>
            <person name="Liu B."/>
            <person name="Ren Y."/>
            <person name="Zhang Y."/>
            <person name="Wang H."/>
            <person name="Li S."/>
            <person name="Jiang F."/>
            <person name="Yin L."/>
            <person name="Zhang G."/>
            <person name="Qian W."/>
            <person name="Fan W."/>
        </authorList>
    </citation>
    <scope>NUCLEOTIDE SEQUENCE [LARGE SCALE GENOMIC DNA]</scope>
    <source>
        <strain evidence="8">SZHN2017</strain>
        <tissue evidence="8">Muscle</tissue>
    </source>
</reference>
<dbReference type="Pfam" id="PF16739">
    <property type="entry name" value="CARD_2"/>
    <property type="match status" value="1"/>
</dbReference>
<evidence type="ECO:0000256" key="5">
    <source>
        <dbReference type="ARBA" id="ARBA00022859"/>
    </source>
</evidence>
<dbReference type="EMBL" id="PZQS01000005">
    <property type="protein sequence ID" value="PVD29708.1"/>
    <property type="molecule type" value="Genomic_DNA"/>
</dbReference>
<dbReference type="PANTHER" id="PTHR14074">
    <property type="entry name" value="HELICASE WITH DEATH DOMAIN-RELATED"/>
    <property type="match status" value="1"/>
</dbReference>
<keyword evidence="2" id="KW-0597">Phosphoprotein</keyword>
<dbReference type="InterPro" id="IPR027417">
    <property type="entry name" value="P-loop_NTPase"/>
</dbReference>
<dbReference type="GO" id="GO:0045087">
    <property type="term" value="P:innate immune response"/>
    <property type="evidence" value="ECO:0007669"/>
    <property type="project" value="UniProtKB-KW"/>
</dbReference>
<dbReference type="PROSITE" id="PS51192">
    <property type="entry name" value="HELICASE_ATP_BIND_1"/>
    <property type="match status" value="1"/>
</dbReference>
<evidence type="ECO:0000259" key="7">
    <source>
        <dbReference type="PROSITE" id="PS51192"/>
    </source>
</evidence>
<dbReference type="InterPro" id="IPR031964">
    <property type="entry name" value="CARD_dom"/>
</dbReference>
<dbReference type="PANTHER" id="PTHR14074:SF16">
    <property type="entry name" value="ANTIVIRAL INNATE IMMUNE RESPONSE RECEPTOR RIG-I"/>
    <property type="match status" value="1"/>
</dbReference>
<dbReference type="STRING" id="400727.A0A2T7P8G2"/>
<dbReference type="Proteomes" id="UP000245119">
    <property type="component" value="Linkage Group LG5"/>
</dbReference>
<proteinExistence type="predicted"/>
<dbReference type="Gene3D" id="3.40.50.300">
    <property type="entry name" value="P-loop containing nucleotide triphosphate hydrolases"/>
    <property type="match status" value="1"/>
</dbReference>
<dbReference type="AlphaFoldDB" id="A0A2T7P8G2"/>
<feature type="region of interest" description="Disordered" evidence="6">
    <location>
        <begin position="382"/>
        <end position="404"/>
    </location>
</feature>
<protein>
    <recommendedName>
        <fullName evidence="7">Helicase ATP-binding domain-containing protein</fullName>
    </recommendedName>
</protein>
<feature type="region of interest" description="Disordered" evidence="6">
    <location>
        <begin position="1"/>
        <end position="28"/>
    </location>
</feature>
<dbReference type="SUPFAM" id="SSF52540">
    <property type="entry name" value="P-loop containing nucleoside triphosphate hydrolases"/>
    <property type="match status" value="1"/>
</dbReference>
<dbReference type="InterPro" id="IPR051363">
    <property type="entry name" value="RLR_Helicase"/>
</dbReference>
<comment type="caution">
    <text evidence="8">The sequence shown here is derived from an EMBL/GenBank/DDBJ whole genome shotgun (WGS) entry which is preliminary data.</text>
</comment>
<dbReference type="GO" id="GO:0005524">
    <property type="term" value="F:ATP binding"/>
    <property type="evidence" value="ECO:0007669"/>
    <property type="project" value="InterPro"/>
</dbReference>
<dbReference type="SMART" id="SM00487">
    <property type="entry name" value="DEXDc"/>
    <property type="match status" value="1"/>
</dbReference>
<dbReference type="InterPro" id="IPR011029">
    <property type="entry name" value="DEATH-like_dom_sf"/>
</dbReference>
<dbReference type="GO" id="GO:0005737">
    <property type="term" value="C:cytoplasm"/>
    <property type="evidence" value="ECO:0007669"/>
    <property type="project" value="TreeGrafter"/>
</dbReference>
<feature type="compositionally biased region" description="Acidic residues" evidence="6">
    <location>
        <begin position="390"/>
        <end position="404"/>
    </location>
</feature>
<accession>A0A2T7P8G2</accession>
<evidence type="ECO:0000313" key="9">
    <source>
        <dbReference type="Proteomes" id="UP000245119"/>
    </source>
</evidence>
<keyword evidence="5" id="KW-0391">Immunity</keyword>
<dbReference type="InterPro" id="IPR014001">
    <property type="entry name" value="Helicase_ATP-bd"/>
</dbReference>